<dbReference type="PANTHER" id="PTHR34148:SF1">
    <property type="entry name" value="ADENOSYLCOBINAMIDE-GDP RIBAZOLETRANSFERASE"/>
    <property type="match status" value="1"/>
</dbReference>
<evidence type="ECO:0000256" key="13">
    <source>
        <dbReference type="ARBA" id="ARBA00023136"/>
    </source>
</evidence>
<evidence type="ECO:0000256" key="16">
    <source>
        <dbReference type="ARBA" id="ARBA00032853"/>
    </source>
</evidence>
<comment type="caution">
    <text evidence="20">The sequence shown here is derived from an EMBL/GenBank/DDBJ whole genome shotgun (WGS) entry which is preliminary data.</text>
</comment>
<organism evidence="20 21">
    <name type="scientific">Serinicoccus chungangensis</name>
    <dbReference type="NCBI Taxonomy" id="767452"/>
    <lineage>
        <taxon>Bacteria</taxon>
        <taxon>Bacillati</taxon>
        <taxon>Actinomycetota</taxon>
        <taxon>Actinomycetes</taxon>
        <taxon>Micrococcales</taxon>
        <taxon>Ornithinimicrobiaceae</taxon>
        <taxon>Serinicoccus</taxon>
    </lineage>
</organism>
<feature type="transmembrane region" description="Helical" evidence="19">
    <location>
        <begin position="52"/>
        <end position="70"/>
    </location>
</feature>
<evidence type="ECO:0000313" key="21">
    <source>
        <dbReference type="Proteomes" id="UP000054837"/>
    </source>
</evidence>
<dbReference type="EC" id="2.7.8.26" evidence="5 19"/>
<evidence type="ECO:0000256" key="7">
    <source>
        <dbReference type="ARBA" id="ARBA00022475"/>
    </source>
</evidence>
<evidence type="ECO:0000256" key="17">
    <source>
        <dbReference type="ARBA" id="ARBA00048623"/>
    </source>
</evidence>
<evidence type="ECO:0000256" key="12">
    <source>
        <dbReference type="ARBA" id="ARBA00022989"/>
    </source>
</evidence>
<comment type="function">
    <text evidence="14 19">Joins adenosylcobinamide-GDP and alpha-ribazole to generate adenosylcobalamin (Ado-cobalamin). Also synthesizes adenosylcobalamin 5'-phosphate from adenosylcobinamide-GDP and alpha-ribazole 5'-phosphate.</text>
</comment>
<comment type="similarity">
    <text evidence="4 19">Belongs to the CobS family.</text>
</comment>
<dbReference type="HAMAP" id="MF_00719">
    <property type="entry name" value="CobS"/>
    <property type="match status" value="1"/>
</dbReference>
<feature type="transmembrane region" description="Helical" evidence="19">
    <location>
        <begin position="177"/>
        <end position="208"/>
    </location>
</feature>
<dbReference type="RefSeq" id="WP_058892703.1">
    <property type="nucleotide sequence ID" value="NZ_LQBL01000033.1"/>
</dbReference>
<proteinExistence type="inferred from homology"/>
<evidence type="ECO:0000313" key="20">
    <source>
        <dbReference type="EMBL" id="KUG51158.1"/>
    </source>
</evidence>
<dbReference type="GO" id="GO:0005886">
    <property type="term" value="C:plasma membrane"/>
    <property type="evidence" value="ECO:0007669"/>
    <property type="project" value="UniProtKB-SubCell"/>
</dbReference>
<dbReference type="PANTHER" id="PTHR34148">
    <property type="entry name" value="ADENOSYLCOBINAMIDE-GDP RIBAZOLETRANSFERASE"/>
    <property type="match status" value="1"/>
</dbReference>
<sequence>MISGLRDATSFLTRVPVPARQGFDLAGAAWAFPVVGAGVGALVGAVAWSGHLLLPTLVAATLAVLAEVVLTGALHLDGLADCADGCGGHDRATRLRIMKDHAVGVYGAAAVVLALLLQVAAIDALLGTLDGWGVVAVLASVGALSRSAMLTVALRLPSARPEGTAGPLVRGLLPAQVLVAVGLGTVSTLLIWPVGVWVAVGVLLAAFATPWLVEMWADRMLGGATGDVLGATAVLTQVTGLLAALAVLG</sequence>
<evidence type="ECO:0000256" key="9">
    <source>
        <dbReference type="ARBA" id="ARBA00022679"/>
    </source>
</evidence>
<evidence type="ECO:0000256" key="11">
    <source>
        <dbReference type="ARBA" id="ARBA00022842"/>
    </source>
</evidence>
<evidence type="ECO:0000256" key="15">
    <source>
        <dbReference type="ARBA" id="ARBA00032605"/>
    </source>
</evidence>
<dbReference type="GO" id="GO:0009236">
    <property type="term" value="P:cobalamin biosynthetic process"/>
    <property type="evidence" value="ECO:0007669"/>
    <property type="project" value="UniProtKB-UniRule"/>
</dbReference>
<evidence type="ECO:0000256" key="1">
    <source>
        <dbReference type="ARBA" id="ARBA00001946"/>
    </source>
</evidence>
<feature type="transmembrane region" description="Helical" evidence="19">
    <location>
        <begin position="103"/>
        <end position="126"/>
    </location>
</feature>
<evidence type="ECO:0000256" key="18">
    <source>
        <dbReference type="ARBA" id="ARBA00049504"/>
    </source>
</evidence>
<feature type="transmembrane region" description="Helical" evidence="19">
    <location>
        <begin position="132"/>
        <end position="156"/>
    </location>
</feature>
<evidence type="ECO:0000256" key="3">
    <source>
        <dbReference type="ARBA" id="ARBA00004663"/>
    </source>
</evidence>
<dbReference type="UniPathway" id="UPA00148">
    <property type="reaction ID" value="UER00238"/>
</dbReference>
<dbReference type="Proteomes" id="UP000054837">
    <property type="component" value="Unassembled WGS sequence"/>
</dbReference>
<comment type="catalytic activity">
    <reaction evidence="17 19">
        <text>alpha-ribazole + adenosylcob(III)inamide-GDP = adenosylcob(III)alamin + GMP + H(+)</text>
        <dbReference type="Rhea" id="RHEA:16049"/>
        <dbReference type="ChEBI" id="CHEBI:10329"/>
        <dbReference type="ChEBI" id="CHEBI:15378"/>
        <dbReference type="ChEBI" id="CHEBI:18408"/>
        <dbReference type="ChEBI" id="CHEBI:58115"/>
        <dbReference type="ChEBI" id="CHEBI:60487"/>
        <dbReference type="EC" id="2.7.8.26"/>
    </reaction>
</comment>
<dbReference type="GO" id="GO:0008818">
    <property type="term" value="F:cobalamin 5'-phosphate synthase activity"/>
    <property type="evidence" value="ECO:0007669"/>
    <property type="project" value="UniProtKB-UniRule"/>
</dbReference>
<comment type="subcellular location">
    <subcellularLocation>
        <location evidence="2 19">Cell membrane</location>
        <topology evidence="2 19">Multi-pass membrane protein</topology>
    </subcellularLocation>
</comment>
<dbReference type="NCBIfam" id="TIGR00317">
    <property type="entry name" value="cobS"/>
    <property type="match status" value="1"/>
</dbReference>
<evidence type="ECO:0000256" key="5">
    <source>
        <dbReference type="ARBA" id="ARBA00013200"/>
    </source>
</evidence>
<reference evidence="20 21" key="1">
    <citation type="submission" date="2015-12" db="EMBL/GenBank/DDBJ databases">
        <title>Serinicoccus chungangenesis strain CD08_5 genome sequencing and assembly.</title>
        <authorList>
            <person name="Chander A.M."/>
            <person name="Kaur G."/>
            <person name="Nair G.R."/>
            <person name="Dhawan D.K."/>
            <person name="Kochhar R.K."/>
            <person name="Mayilraj S."/>
            <person name="Bhadada S.K."/>
        </authorList>
    </citation>
    <scope>NUCLEOTIDE SEQUENCE [LARGE SCALE GENOMIC DNA]</scope>
    <source>
        <strain evidence="20 21">CD08_5</strain>
    </source>
</reference>
<dbReference type="STRING" id="767452.AVL62_13045"/>
<dbReference type="GO" id="GO:0051073">
    <property type="term" value="F:adenosylcobinamide-GDP ribazoletransferase activity"/>
    <property type="evidence" value="ECO:0007669"/>
    <property type="project" value="UniProtKB-UniRule"/>
</dbReference>
<feature type="transmembrane region" description="Helical" evidence="19">
    <location>
        <begin position="228"/>
        <end position="248"/>
    </location>
</feature>
<dbReference type="OrthoDB" id="4868609at2"/>
<evidence type="ECO:0000256" key="6">
    <source>
        <dbReference type="ARBA" id="ARBA00015850"/>
    </source>
</evidence>
<keyword evidence="8 19" id="KW-0169">Cobalamin biosynthesis</keyword>
<dbReference type="AlphaFoldDB" id="A0A0W8I0U1"/>
<evidence type="ECO:0000256" key="10">
    <source>
        <dbReference type="ARBA" id="ARBA00022692"/>
    </source>
</evidence>
<evidence type="ECO:0000256" key="19">
    <source>
        <dbReference type="HAMAP-Rule" id="MF_00719"/>
    </source>
</evidence>
<feature type="transmembrane region" description="Helical" evidence="19">
    <location>
        <begin position="23"/>
        <end position="46"/>
    </location>
</feature>
<protein>
    <recommendedName>
        <fullName evidence="6 19">Adenosylcobinamide-GDP ribazoletransferase</fullName>
        <ecNumber evidence="5 19">2.7.8.26</ecNumber>
    </recommendedName>
    <alternativeName>
        <fullName evidence="16 19">Cobalamin synthase</fullName>
    </alternativeName>
    <alternativeName>
        <fullName evidence="15 19">Cobalamin-5'-phosphate synthase</fullName>
    </alternativeName>
</protein>
<evidence type="ECO:0000256" key="2">
    <source>
        <dbReference type="ARBA" id="ARBA00004651"/>
    </source>
</evidence>
<comment type="cofactor">
    <cofactor evidence="1 19">
        <name>Mg(2+)</name>
        <dbReference type="ChEBI" id="CHEBI:18420"/>
    </cofactor>
</comment>
<comment type="catalytic activity">
    <reaction evidence="18 19">
        <text>alpha-ribazole 5'-phosphate + adenosylcob(III)inamide-GDP = adenosylcob(III)alamin 5'-phosphate + GMP + H(+)</text>
        <dbReference type="Rhea" id="RHEA:23560"/>
        <dbReference type="ChEBI" id="CHEBI:15378"/>
        <dbReference type="ChEBI" id="CHEBI:57918"/>
        <dbReference type="ChEBI" id="CHEBI:58115"/>
        <dbReference type="ChEBI" id="CHEBI:60487"/>
        <dbReference type="ChEBI" id="CHEBI:60493"/>
        <dbReference type="EC" id="2.7.8.26"/>
    </reaction>
</comment>
<keyword evidence="12 19" id="KW-1133">Transmembrane helix</keyword>
<accession>A0A0W8I0U1</accession>
<keyword evidence="13 19" id="KW-0472">Membrane</keyword>
<keyword evidence="9 19" id="KW-0808">Transferase</keyword>
<comment type="pathway">
    <text evidence="3 19">Cofactor biosynthesis; adenosylcobalamin biosynthesis; adenosylcobalamin from cob(II)yrinate a,c-diamide: step 7/7.</text>
</comment>
<evidence type="ECO:0000256" key="4">
    <source>
        <dbReference type="ARBA" id="ARBA00010561"/>
    </source>
</evidence>
<dbReference type="Pfam" id="PF02654">
    <property type="entry name" value="CobS"/>
    <property type="match status" value="1"/>
</dbReference>
<keyword evidence="21" id="KW-1185">Reference proteome</keyword>
<keyword evidence="7 19" id="KW-1003">Cell membrane</keyword>
<gene>
    <name evidence="19" type="primary">cobS</name>
    <name evidence="20" type="ORF">AVL62_13045</name>
</gene>
<name>A0A0W8I0U1_9MICO</name>
<dbReference type="EMBL" id="LQBL01000033">
    <property type="protein sequence ID" value="KUG51158.1"/>
    <property type="molecule type" value="Genomic_DNA"/>
</dbReference>
<evidence type="ECO:0000256" key="14">
    <source>
        <dbReference type="ARBA" id="ARBA00025228"/>
    </source>
</evidence>
<keyword evidence="11 19" id="KW-0460">Magnesium</keyword>
<dbReference type="InterPro" id="IPR003805">
    <property type="entry name" value="CobS"/>
</dbReference>
<keyword evidence="10 19" id="KW-0812">Transmembrane</keyword>
<evidence type="ECO:0000256" key="8">
    <source>
        <dbReference type="ARBA" id="ARBA00022573"/>
    </source>
</evidence>